<gene>
    <name evidence="1" type="ORF">CJ301_08350</name>
</gene>
<protein>
    <recommendedName>
        <fullName evidence="3">Glycosyltransferase family 1 protein</fullName>
    </recommendedName>
</protein>
<dbReference type="Proteomes" id="UP000221860">
    <property type="component" value="Unassembled WGS sequence"/>
</dbReference>
<dbReference type="EMBL" id="NQWH01000010">
    <property type="protein sequence ID" value="PHP27986.1"/>
    <property type="molecule type" value="Genomic_DNA"/>
</dbReference>
<reference evidence="1 2" key="1">
    <citation type="submission" date="2017-08" db="EMBL/GenBank/DDBJ databases">
        <title>Draft Genome Sequence of Loktanella cinnabarina Strain XM1, Isolated from Coastal Surface Water.</title>
        <authorList>
            <person name="Ma R."/>
            <person name="Wang J."/>
            <person name="Wang Q."/>
            <person name="Ma Z."/>
            <person name="Li J."/>
            <person name="Chen L."/>
        </authorList>
    </citation>
    <scope>NUCLEOTIDE SEQUENCE [LARGE SCALE GENOMIC DNA]</scope>
    <source>
        <strain evidence="1 2">XM1</strain>
    </source>
</reference>
<proteinExistence type="predicted"/>
<comment type="caution">
    <text evidence="1">The sequence shown here is derived from an EMBL/GenBank/DDBJ whole genome shotgun (WGS) entry which is preliminary data.</text>
</comment>
<evidence type="ECO:0000313" key="2">
    <source>
        <dbReference type="Proteomes" id="UP000221860"/>
    </source>
</evidence>
<dbReference type="OrthoDB" id="9179640at2"/>
<evidence type="ECO:0000313" key="1">
    <source>
        <dbReference type="EMBL" id="PHP27986.1"/>
    </source>
</evidence>
<name>A0A2G1MGW4_9RHOB</name>
<evidence type="ECO:0008006" key="3">
    <source>
        <dbReference type="Google" id="ProtNLM"/>
    </source>
</evidence>
<dbReference type="RefSeq" id="WP_099276253.1">
    <property type="nucleotide sequence ID" value="NZ_KZ304956.1"/>
</dbReference>
<dbReference type="AlphaFoldDB" id="A0A2G1MGW4"/>
<accession>A0A2G1MGW4</accession>
<sequence>MQDGTSPTPHEVRSPRPLLVFGDDGSRGWGPIEHFAHLAAKLLGLDLQRPPLWRPSRLRAARQALMPPRKGTAPGAIYLAKSPGDVKSLMALEGFDRPRRFRALWIVDSFWTEWAPSARLMRHFDLVVYMQKGEAAFYDALAPGRSLHLGWGADVLDLGSRAAERPVDLLRVGRQPPDWEDDARSQAACEAAGLRFAGRPPFLPHAPADPSSGHRDLCVRYAQAKYVMAHSNLAAPAPYTHPRKEYLTGRWTDALAAGAVVAGVQPFGDASAEDLLWPGATLDFDRIDLSHNLAALSEAVADWSPAIARRNHRRALRQLDWRWRIKTLAERLDLENPELASELARLDRAIGTAPA</sequence>
<organism evidence="1 2">
    <name type="scientific">Limimaricola cinnabarinus</name>
    <dbReference type="NCBI Taxonomy" id="1125964"/>
    <lineage>
        <taxon>Bacteria</taxon>
        <taxon>Pseudomonadati</taxon>
        <taxon>Pseudomonadota</taxon>
        <taxon>Alphaproteobacteria</taxon>
        <taxon>Rhodobacterales</taxon>
        <taxon>Paracoccaceae</taxon>
        <taxon>Limimaricola</taxon>
    </lineage>
</organism>
<keyword evidence="2" id="KW-1185">Reference proteome</keyword>